<dbReference type="AlphaFoldDB" id="A0A484LUL8"/>
<feature type="region of interest" description="Disordered" evidence="2">
    <location>
        <begin position="173"/>
        <end position="283"/>
    </location>
</feature>
<protein>
    <submittedName>
        <fullName evidence="3">Uncharacterized protein</fullName>
    </submittedName>
</protein>
<reference evidence="3 4" key="1">
    <citation type="submission" date="2018-04" db="EMBL/GenBank/DDBJ databases">
        <authorList>
            <person name="Vogel A."/>
        </authorList>
    </citation>
    <scope>NUCLEOTIDE SEQUENCE [LARGE SCALE GENOMIC DNA]</scope>
</reference>
<keyword evidence="1" id="KW-0175">Coiled coil</keyword>
<accession>A0A484LUL8</accession>
<dbReference type="Proteomes" id="UP000595140">
    <property type="component" value="Unassembled WGS sequence"/>
</dbReference>
<evidence type="ECO:0000256" key="2">
    <source>
        <dbReference type="SAM" id="MobiDB-lite"/>
    </source>
</evidence>
<gene>
    <name evidence="3" type="ORF">CCAM_LOCUS21733</name>
</gene>
<evidence type="ECO:0000313" key="3">
    <source>
        <dbReference type="EMBL" id="VFQ79957.1"/>
    </source>
</evidence>
<feature type="compositionally biased region" description="Low complexity" evidence="2">
    <location>
        <begin position="232"/>
        <end position="248"/>
    </location>
</feature>
<feature type="compositionally biased region" description="Polar residues" evidence="2">
    <location>
        <begin position="198"/>
        <end position="212"/>
    </location>
</feature>
<proteinExistence type="predicted"/>
<evidence type="ECO:0000313" key="4">
    <source>
        <dbReference type="Proteomes" id="UP000595140"/>
    </source>
</evidence>
<feature type="coiled-coil region" evidence="1">
    <location>
        <begin position="3"/>
        <end position="142"/>
    </location>
</feature>
<organism evidence="3 4">
    <name type="scientific">Cuscuta campestris</name>
    <dbReference type="NCBI Taxonomy" id="132261"/>
    <lineage>
        <taxon>Eukaryota</taxon>
        <taxon>Viridiplantae</taxon>
        <taxon>Streptophyta</taxon>
        <taxon>Embryophyta</taxon>
        <taxon>Tracheophyta</taxon>
        <taxon>Spermatophyta</taxon>
        <taxon>Magnoliopsida</taxon>
        <taxon>eudicotyledons</taxon>
        <taxon>Gunneridae</taxon>
        <taxon>Pentapetalae</taxon>
        <taxon>asterids</taxon>
        <taxon>lamiids</taxon>
        <taxon>Solanales</taxon>
        <taxon>Convolvulaceae</taxon>
        <taxon>Cuscuteae</taxon>
        <taxon>Cuscuta</taxon>
        <taxon>Cuscuta subgen. Grammica</taxon>
        <taxon>Cuscuta sect. Cleistogrammica</taxon>
    </lineage>
</organism>
<keyword evidence="4" id="KW-1185">Reference proteome</keyword>
<name>A0A484LUL8_9ASTE</name>
<dbReference type="Gene3D" id="1.20.58.60">
    <property type="match status" value="1"/>
</dbReference>
<feature type="compositionally biased region" description="Basic and acidic residues" evidence="2">
    <location>
        <begin position="267"/>
        <end position="276"/>
    </location>
</feature>
<dbReference type="EMBL" id="OOIL02002023">
    <property type="protein sequence ID" value="VFQ79957.1"/>
    <property type="molecule type" value="Genomic_DNA"/>
</dbReference>
<evidence type="ECO:0000256" key="1">
    <source>
        <dbReference type="SAM" id="Coils"/>
    </source>
</evidence>
<sequence>MELAAERSRVESLQEQIATYQRGTQDLEAQFHRLRAQISILESKASALEDKVGSLKAGLVERESRISELECSLQEAKQEGAHLNDLVVKHIEAKRLTLEKLGKERQTASELRSRMGELEKAIAAHQEEVSTLTARAEALYEEGKFDMQHCIYEAVQSGLPAYQSLDDFISHYGEENHPHLPQQASGGVLPGSGVLPNGTRTGVSSGCPGTSRPQKRRNPHSGTFRLVSGERPSSQGSPSPQQSYGQQPKKWGDNDMGEIGFRLYAGKRTEPSEIHLHLPYKRK</sequence>